<dbReference type="InParanoid" id="A0A6P8YDM2"/>
<dbReference type="GO" id="GO:0008270">
    <property type="term" value="F:zinc ion binding"/>
    <property type="evidence" value="ECO:0007669"/>
    <property type="project" value="UniProtKB-KW"/>
</dbReference>
<dbReference type="GeneID" id="117641357"/>
<dbReference type="KEGG" id="tpal:117641357"/>
<dbReference type="InterPro" id="IPR036236">
    <property type="entry name" value="Znf_C2H2_sf"/>
</dbReference>
<dbReference type="SUPFAM" id="SSF57667">
    <property type="entry name" value="beta-beta-alpha zinc fingers"/>
    <property type="match status" value="1"/>
</dbReference>
<evidence type="ECO:0000256" key="1">
    <source>
        <dbReference type="PROSITE-ProRule" id="PRU00042"/>
    </source>
</evidence>
<keyword evidence="1" id="KW-0862">Zinc</keyword>
<dbReference type="Pfam" id="PF00096">
    <property type="entry name" value="zf-C2H2"/>
    <property type="match status" value="1"/>
</dbReference>
<keyword evidence="1" id="KW-0863">Zinc-finger</keyword>
<organism evidence="4">
    <name type="scientific">Thrips palmi</name>
    <name type="common">Melon thrips</name>
    <dbReference type="NCBI Taxonomy" id="161013"/>
    <lineage>
        <taxon>Eukaryota</taxon>
        <taxon>Metazoa</taxon>
        <taxon>Ecdysozoa</taxon>
        <taxon>Arthropoda</taxon>
        <taxon>Hexapoda</taxon>
        <taxon>Insecta</taxon>
        <taxon>Pterygota</taxon>
        <taxon>Neoptera</taxon>
        <taxon>Paraneoptera</taxon>
        <taxon>Thysanoptera</taxon>
        <taxon>Terebrantia</taxon>
        <taxon>Thripoidea</taxon>
        <taxon>Thripidae</taxon>
        <taxon>Thrips</taxon>
    </lineage>
</organism>
<dbReference type="PANTHER" id="PTHR33936:SF25">
    <property type="entry name" value="C2H2-TYPE DOMAIN-CONTAINING PROTEIN"/>
    <property type="match status" value="1"/>
</dbReference>
<dbReference type="Proteomes" id="UP000515158">
    <property type="component" value="Unplaced"/>
</dbReference>
<dbReference type="InterPro" id="IPR052797">
    <property type="entry name" value="RegFact_GeneExpr_CellDeath"/>
</dbReference>
<keyword evidence="3" id="KW-1185">Reference proteome</keyword>
<protein>
    <submittedName>
        <fullName evidence="4">Uncharacterized protein LOC117641357</fullName>
    </submittedName>
</protein>
<sequence length="602" mass="67629">MKSKLDCVHCDKTFSTSSNLLRHHRKVHKLESDTSKKICQCDLCGRRFSSVPCLRRHQRDKHAIINLVKCDKCKSSFRSTTKYDAHLQSCHLVKAVKNTLIEAHPTHSAESTKESSENSLGKQDGLVVDCDVKKQEGSLEISENQQPSVSTNHRDAIACKKCLLTFKRKSYLFAHVIKCKGPKKLKTCPISDGCHFKYRLNSTLRTHLKSVHDCDFEPEMQCKKCLLTFVRPSTLSEHVKMCKGPPSKKLLTCPVSTDCHFRARFKHTITLHLKKMHNFDIDPPREMKFRNWDEFMAWKKKEEESSGFCFTSQSGMKNGKSFFYCQKDGTDKPHTSMPRKTKRTLKKGRVKTGAFCSAYIRFTINSDDTVSVRYIPTHSHLVENIADEVSSTNNDQDTMEAICDTELEPGVDVEGAEIFLPNVNCEMGADEAVPEVSADITIASITATEANKSFGFKVHEDEMVTVLYLTSESEELPEGIFEYVNSTTSDGIHDTAVIEIDSADTLCSEMFVMDDTTSNKSNCADESTVAAVIEISNSQPANSEVAPTPDKTIWREKIKSATEDILTLLENDAVEERVLSSVLQSLQTCRNQIKGEINSSTP</sequence>
<evidence type="ECO:0000313" key="3">
    <source>
        <dbReference type="Proteomes" id="UP000515158"/>
    </source>
</evidence>
<dbReference type="PROSITE" id="PS00028">
    <property type="entry name" value="ZINC_FINGER_C2H2_1"/>
    <property type="match status" value="3"/>
</dbReference>
<evidence type="ECO:0000259" key="2">
    <source>
        <dbReference type="PROSITE" id="PS50157"/>
    </source>
</evidence>
<dbReference type="InterPro" id="IPR013087">
    <property type="entry name" value="Znf_C2H2_type"/>
</dbReference>
<dbReference type="PANTHER" id="PTHR33936">
    <property type="entry name" value="PROTEIN CBG17840"/>
    <property type="match status" value="1"/>
</dbReference>
<reference evidence="4" key="1">
    <citation type="submission" date="2025-08" db="UniProtKB">
        <authorList>
            <consortium name="RefSeq"/>
        </authorList>
    </citation>
    <scope>IDENTIFICATION</scope>
    <source>
        <tissue evidence="4">Total insect</tissue>
    </source>
</reference>
<name>A0A6P8YDM2_THRPL</name>
<dbReference type="Gene3D" id="3.30.160.60">
    <property type="entry name" value="Classic Zinc Finger"/>
    <property type="match status" value="3"/>
</dbReference>
<feature type="domain" description="C2H2-type" evidence="2">
    <location>
        <begin position="39"/>
        <end position="63"/>
    </location>
</feature>
<keyword evidence="1" id="KW-0479">Metal-binding</keyword>
<dbReference type="RefSeq" id="XP_034234506.1">
    <property type="nucleotide sequence ID" value="XM_034378615.1"/>
</dbReference>
<dbReference type="PROSITE" id="PS50157">
    <property type="entry name" value="ZINC_FINGER_C2H2_2"/>
    <property type="match status" value="2"/>
</dbReference>
<gene>
    <name evidence="4" type="primary">LOC117641357</name>
</gene>
<evidence type="ECO:0000313" key="4">
    <source>
        <dbReference type="RefSeq" id="XP_034234506.1"/>
    </source>
</evidence>
<dbReference type="AlphaFoldDB" id="A0A6P8YDM2"/>
<feature type="domain" description="C2H2-type" evidence="2">
    <location>
        <begin position="5"/>
        <end position="33"/>
    </location>
</feature>
<accession>A0A6P8YDM2</accession>
<dbReference type="OrthoDB" id="6703653at2759"/>
<dbReference type="SMART" id="SM00355">
    <property type="entry name" value="ZnF_C2H2"/>
    <property type="match status" value="7"/>
</dbReference>
<proteinExistence type="predicted"/>